<evidence type="ECO:0000256" key="3">
    <source>
        <dbReference type="ARBA" id="ARBA00023157"/>
    </source>
</evidence>
<dbReference type="InterPro" id="IPR026444">
    <property type="entry name" value="Secre_tail"/>
</dbReference>
<evidence type="ECO:0000256" key="1">
    <source>
        <dbReference type="ARBA" id="ARBA00022536"/>
    </source>
</evidence>
<dbReference type="AlphaFoldDB" id="A0A382BGG9"/>
<dbReference type="EMBL" id="UINC01029608">
    <property type="protein sequence ID" value="SVB12601.1"/>
    <property type="molecule type" value="Genomic_DNA"/>
</dbReference>
<dbReference type="Gene3D" id="2.120.10.30">
    <property type="entry name" value="TolB, C-terminal domain"/>
    <property type="match status" value="2"/>
</dbReference>
<dbReference type="Gene3D" id="2.60.40.4070">
    <property type="match status" value="1"/>
</dbReference>
<reference evidence="6" key="1">
    <citation type="submission" date="2018-05" db="EMBL/GenBank/DDBJ databases">
        <authorList>
            <person name="Lanie J.A."/>
            <person name="Ng W.-L."/>
            <person name="Kazmierczak K.M."/>
            <person name="Andrzejewski T.M."/>
            <person name="Davidsen T.M."/>
            <person name="Wayne K.J."/>
            <person name="Tettelin H."/>
            <person name="Glass J.I."/>
            <person name="Rusch D."/>
            <person name="Podicherti R."/>
            <person name="Tsui H.-C.T."/>
            <person name="Winkler M.E."/>
        </authorList>
    </citation>
    <scope>NUCLEOTIDE SEQUENCE</scope>
</reference>
<dbReference type="InterPro" id="IPR056822">
    <property type="entry name" value="TEN_NHL"/>
</dbReference>
<dbReference type="PANTHER" id="PTHR11219:SF69">
    <property type="entry name" value="TENEURIN-A"/>
    <property type="match status" value="1"/>
</dbReference>
<keyword evidence="3" id="KW-1015">Disulfide bond</keyword>
<dbReference type="NCBIfam" id="TIGR04183">
    <property type="entry name" value="Por_Secre_tail"/>
    <property type="match status" value="1"/>
</dbReference>
<organism evidence="6">
    <name type="scientific">marine metagenome</name>
    <dbReference type="NCBI Taxonomy" id="408172"/>
    <lineage>
        <taxon>unclassified sequences</taxon>
        <taxon>metagenomes</taxon>
        <taxon>ecological metagenomes</taxon>
    </lineage>
</organism>
<evidence type="ECO:0000259" key="4">
    <source>
        <dbReference type="Pfam" id="PF13860"/>
    </source>
</evidence>
<accession>A0A382BGG9</accession>
<keyword evidence="1" id="KW-0245">EGF-like domain</keyword>
<evidence type="ECO:0000259" key="5">
    <source>
        <dbReference type="Pfam" id="PF25021"/>
    </source>
</evidence>
<evidence type="ECO:0000313" key="6">
    <source>
        <dbReference type="EMBL" id="SVB12601.1"/>
    </source>
</evidence>
<gene>
    <name evidence="6" type="ORF">METZ01_LOCUS165455</name>
</gene>
<dbReference type="SUPFAM" id="SSF63825">
    <property type="entry name" value="YWTD domain"/>
    <property type="match status" value="1"/>
</dbReference>
<dbReference type="InterPro" id="IPR025965">
    <property type="entry name" value="FlgD/Vpr_Ig-like"/>
</dbReference>
<feature type="domain" description="FlgD/Vpr Ig-like" evidence="4">
    <location>
        <begin position="443"/>
        <end position="503"/>
    </location>
</feature>
<dbReference type="InterPro" id="IPR051216">
    <property type="entry name" value="Teneurin"/>
</dbReference>
<dbReference type="Pfam" id="PF13860">
    <property type="entry name" value="FlgD_ig"/>
    <property type="match status" value="1"/>
</dbReference>
<sequence>MRRRLLTGFCRRLPLWARSLGIVSSVIWPSLVLAESEPGTIETVTAPDGVYIAKFGDHESHAPISLAIGPLGRLYVSDHTVIYRMEHDGSATLVVGTPQTVREQWGNQLEEGVPALEARIAPGAMAFDEAGRLHFVDLINDRGARIARLEHDGRIVTFAGTGEAGFSGDGGPARAATFSFSLRGGRWNSLAFDRDGSLLVLDHGNRRIRKIDPQGKVTTLVHSASEDEDGDSIGGLAGELAVDQEGNLYFTTVSRVFRRRPDGTIERFAGSGERGFCGDGGAALDADLNIPTGLAVGRDGQVYISDYLNNRVRRVSTGGIISTIAGNGTLYTDLAACVAAEKRAAGSGNRCLSALGDGGPAVDATIWWPNPLAVSPGGDLFVVMDRPDGLFWGGGDFSRIRRVFAADGLPPTAVTSPLPDRRPLDPTLLSVYPNPFNAAISISFEIQTDSEMDLTVYNSSGQVVRHLMADEHRAPDRYTMTWDGRDDSGFELASGSYLLVLKAGEERHTRKLTLVR</sequence>
<proteinExistence type="predicted"/>
<name>A0A382BGG9_9ZZZZ</name>
<dbReference type="PANTHER" id="PTHR11219">
    <property type="entry name" value="TENEURIN AND N-ACETYLGLUCOSAMINE-1-PHOSPHODIESTER ALPHA-N-ACETYLGLUCOSAMINIDASE"/>
    <property type="match status" value="1"/>
</dbReference>
<feature type="domain" description="Teneurin NHL" evidence="5">
    <location>
        <begin position="189"/>
        <end position="376"/>
    </location>
</feature>
<dbReference type="Pfam" id="PF25021">
    <property type="entry name" value="TEN_NHL"/>
    <property type="match status" value="1"/>
</dbReference>
<dbReference type="InterPro" id="IPR011042">
    <property type="entry name" value="6-blade_b-propeller_TolB-like"/>
</dbReference>
<evidence type="ECO:0000256" key="2">
    <source>
        <dbReference type="ARBA" id="ARBA00022737"/>
    </source>
</evidence>
<keyword evidence="2" id="KW-0677">Repeat</keyword>
<protein>
    <submittedName>
        <fullName evidence="6">Uncharacterized protein</fullName>
    </submittedName>
</protein>
<dbReference type="SUPFAM" id="SSF63829">
    <property type="entry name" value="Calcium-dependent phosphotriesterase"/>
    <property type="match status" value="1"/>
</dbReference>